<feature type="non-terminal residue" evidence="2">
    <location>
        <position position="137"/>
    </location>
</feature>
<dbReference type="PROSITE" id="PS00455">
    <property type="entry name" value="AMP_BINDING"/>
    <property type="match status" value="1"/>
</dbReference>
<protein>
    <recommendedName>
        <fullName evidence="1">AMP-dependent synthetase/ligase domain-containing protein</fullName>
    </recommendedName>
</protein>
<dbReference type="Pfam" id="PF00501">
    <property type="entry name" value="AMP-binding"/>
    <property type="match status" value="1"/>
</dbReference>
<dbReference type="InterPro" id="IPR020459">
    <property type="entry name" value="AMP-binding"/>
</dbReference>
<sequence length="137" mass="14539">APVAAVTTAEVRDRLDGFELPVIDVDDPALAGEPSTGLPLPAADSIAYLIYTSGTTGVPKGVAVSHRNVTQLLQSIDGLGQVWSQCHSLAFDFSVWEIFGALLHGGRLVIVPDDIVRSPEDLHALLVREQVSVLSQT</sequence>
<proteinExistence type="predicted"/>
<organism evidence="2 3">
    <name type="scientific">Mycobacterium bouchedurhonense</name>
    <dbReference type="NCBI Taxonomy" id="701041"/>
    <lineage>
        <taxon>Bacteria</taxon>
        <taxon>Bacillati</taxon>
        <taxon>Actinomycetota</taxon>
        <taxon>Actinomycetes</taxon>
        <taxon>Mycobacteriales</taxon>
        <taxon>Mycobacteriaceae</taxon>
        <taxon>Mycobacterium</taxon>
        <taxon>Mycobacterium avium complex (MAC)</taxon>
    </lineage>
</organism>
<dbReference type="PANTHER" id="PTHR45527:SF14">
    <property type="entry name" value="PLIPASTATIN SYNTHASE SUBUNIT B"/>
    <property type="match status" value="1"/>
</dbReference>
<evidence type="ECO:0000313" key="2">
    <source>
        <dbReference type="EMBL" id="ORA33119.1"/>
    </source>
</evidence>
<comment type="caution">
    <text evidence="2">The sequence shown here is derived from an EMBL/GenBank/DDBJ whole genome shotgun (WGS) entry which is preliminary data.</text>
</comment>
<dbReference type="InterPro" id="IPR000873">
    <property type="entry name" value="AMP-dep_synth/lig_dom"/>
</dbReference>
<keyword evidence="3" id="KW-1185">Reference proteome</keyword>
<name>A0ABX3S4R0_MYCBC</name>
<dbReference type="InterPro" id="IPR020845">
    <property type="entry name" value="AMP-binding_CS"/>
</dbReference>
<evidence type="ECO:0000259" key="1">
    <source>
        <dbReference type="Pfam" id="PF00501"/>
    </source>
</evidence>
<dbReference type="EMBL" id="MVHL01000213">
    <property type="protein sequence ID" value="ORA33119.1"/>
    <property type="molecule type" value="Genomic_DNA"/>
</dbReference>
<gene>
    <name evidence="2" type="ORF">BST19_28565</name>
</gene>
<evidence type="ECO:0000313" key="3">
    <source>
        <dbReference type="Proteomes" id="UP000192293"/>
    </source>
</evidence>
<reference evidence="2 3" key="1">
    <citation type="submission" date="2017-02" db="EMBL/GenBank/DDBJ databases">
        <title>The new phylogeny of genus Mycobacterium.</title>
        <authorList>
            <person name="Tortoli E."/>
            <person name="Trovato A."/>
            <person name="Cirillo D.M."/>
        </authorList>
    </citation>
    <scope>NUCLEOTIDE SEQUENCE [LARGE SCALE GENOMIC DNA]</scope>
    <source>
        <strain evidence="2 3">DSM 45439</strain>
    </source>
</reference>
<dbReference type="PANTHER" id="PTHR45527">
    <property type="entry name" value="NONRIBOSOMAL PEPTIDE SYNTHETASE"/>
    <property type="match status" value="1"/>
</dbReference>
<dbReference type="PRINTS" id="PR00154">
    <property type="entry name" value="AMPBINDING"/>
</dbReference>
<feature type="domain" description="AMP-dependent synthetase/ligase" evidence="1">
    <location>
        <begin position="39"/>
        <end position="135"/>
    </location>
</feature>
<dbReference type="SUPFAM" id="SSF56801">
    <property type="entry name" value="Acetyl-CoA synthetase-like"/>
    <property type="match status" value="1"/>
</dbReference>
<dbReference type="Gene3D" id="3.40.50.980">
    <property type="match status" value="2"/>
</dbReference>
<dbReference type="RefSeq" id="WP_139800300.1">
    <property type="nucleotide sequence ID" value="NZ_MVHL01000213.1"/>
</dbReference>
<feature type="non-terminal residue" evidence="2">
    <location>
        <position position="1"/>
    </location>
</feature>
<accession>A0ABX3S4R0</accession>
<dbReference type="Proteomes" id="UP000192293">
    <property type="component" value="Unassembled WGS sequence"/>
</dbReference>